<dbReference type="SUPFAM" id="SSF81383">
    <property type="entry name" value="F-box domain"/>
    <property type="match status" value="1"/>
</dbReference>
<dbReference type="SUPFAM" id="SSF50965">
    <property type="entry name" value="Galactose oxidase, central domain"/>
    <property type="match status" value="1"/>
</dbReference>
<evidence type="ECO:0000313" key="2">
    <source>
        <dbReference type="EMBL" id="PIN26463.1"/>
    </source>
</evidence>
<dbReference type="Pfam" id="PF12937">
    <property type="entry name" value="F-box-like"/>
    <property type="match status" value="1"/>
</dbReference>
<dbReference type="Pfam" id="PF08268">
    <property type="entry name" value="FBA_3"/>
    <property type="match status" value="1"/>
</dbReference>
<dbReference type="PANTHER" id="PTHR31672">
    <property type="entry name" value="BNACNNG10540D PROTEIN"/>
    <property type="match status" value="1"/>
</dbReference>
<keyword evidence="3" id="KW-1185">Reference proteome</keyword>
<reference evidence="3" key="1">
    <citation type="journal article" date="2018" name="Gigascience">
        <title>Genome assembly of the Pink Ipe (Handroanthus impetiginosus, Bignoniaceae), a highly valued, ecologically keystone Neotropical timber forest tree.</title>
        <authorList>
            <person name="Silva-Junior O.B."/>
            <person name="Grattapaglia D."/>
            <person name="Novaes E."/>
            <person name="Collevatti R.G."/>
        </authorList>
    </citation>
    <scope>NUCLEOTIDE SEQUENCE [LARGE SCALE GENOMIC DNA]</scope>
    <source>
        <strain evidence="3">cv. UFG-1</strain>
    </source>
</reference>
<dbReference type="InterPro" id="IPR011043">
    <property type="entry name" value="Gal_Oxase/kelch_b-propeller"/>
</dbReference>
<protein>
    <recommendedName>
        <fullName evidence="1">F-box domain-containing protein</fullName>
    </recommendedName>
</protein>
<dbReference type="Gene3D" id="1.20.1280.50">
    <property type="match status" value="1"/>
</dbReference>
<dbReference type="Proteomes" id="UP000231279">
    <property type="component" value="Unassembled WGS sequence"/>
</dbReference>
<dbReference type="InterPro" id="IPR050796">
    <property type="entry name" value="SCF_F-box_component"/>
</dbReference>
<dbReference type="SMART" id="SM00256">
    <property type="entry name" value="FBOX"/>
    <property type="match status" value="1"/>
</dbReference>
<gene>
    <name evidence="2" type="ORF">CDL12_00788</name>
</gene>
<proteinExistence type="predicted"/>
<accession>A0A2G9I9P0</accession>
<evidence type="ECO:0000313" key="3">
    <source>
        <dbReference type="Proteomes" id="UP000231279"/>
    </source>
</evidence>
<dbReference type="InterPro" id="IPR036047">
    <property type="entry name" value="F-box-like_dom_sf"/>
</dbReference>
<dbReference type="PROSITE" id="PS50181">
    <property type="entry name" value="FBOX"/>
    <property type="match status" value="1"/>
</dbReference>
<dbReference type="OrthoDB" id="906973at2759"/>
<dbReference type="PANTHER" id="PTHR31672:SF13">
    <property type="entry name" value="F-BOX PROTEIN CPR30-LIKE"/>
    <property type="match status" value="1"/>
</dbReference>
<feature type="domain" description="F-box" evidence="1">
    <location>
        <begin position="10"/>
        <end position="57"/>
    </location>
</feature>
<dbReference type="AlphaFoldDB" id="A0A2G9I9P0"/>
<dbReference type="InterPro" id="IPR001810">
    <property type="entry name" value="F-box_dom"/>
</dbReference>
<dbReference type="CDD" id="cd22157">
    <property type="entry name" value="F-box_AtFBW1-like"/>
    <property type="match status" value="1"/>
</dbReference>
<evidence type="ECO:0000259" key="1">
    <source>
        <dbReference type="PROSITE" id="PS50181"/>
    </source>
</evidence>
<dbReference type="NCBIfam" id="TIGR01640">
    <property type="entry name" value="F_box_assoc_1"/>
    <property type="match status" value="1"/>
</dbReference>
<dbReference type="EMBL" id="NKXS01000093">
    <property type="protein sequence ID" value="PIN26463.1"/>
    <property type="molecule type" value="Genomic_DNA"/>
</dbReference>
<dbReference type="InterPro" id="IPR017451">
    <property type="entry name" value="F-box-assoc_interact_dom"/>
</dbReference>
<organism evidence="2 3">
    <name type="scientific">Handroanthus impetiginosus</name>
    <dbReference type="NCBI Taxonomy" id="429701"/>
    <lineage>
        <taxon>Eukaryota</taxon>
        <taxon>Viridiplantae</taxon>
        <taxon>Streptophyta</taxon>
        <taxon>Embryophyta</taxon>
        <taxon>Tracheophyta</taxon>
        <taxon>Spermatophyta</taxon>
        <taxon>Magnoliopsida</taxon>
        <taxon>eudicotyledons</taxon>
        <taxon>Gunneridae</taxon>
        <taxon>Pentapetalae</taxon>
        <taxon>asterids</taxon>
        <taxon>lamiids</taxon>
        <taxon>Lamiales</taxon>
        <taxon>Bignoniaceae</taxon>
        <taxon>Crescentiina</taxon>
        <taxon>Tabebuia alliance</taxon>
        <taxon>Handroanthus</taxon>
    </lineage>
</organism>
<dbReference type="InterPro" id="IPR013187">
    <property type="entry name" value="F-box-assoc_dom_typ3"/>
</dbReference>
<comment type="caution">
    <text evidence="2">The sequence shown here is derived from an EMBL/GenBank/DDBJ whole genome shotgun (WGS) entry which is preliminary data.</text>
</comment>
<sequence>MGNRGSKKIDEPQQILPPEIIFEILSWLPLRSLSQMQLVCKAWQELIYDHHFIGKHMNRSNVVCYWHNVTVSSDYRQSPPKSDSFSYVHGCDGLVLLKNNSKHKYCLWNPAVRRVLELPDPHGHNHGFALSFVPSTGRYIIVAIYSDEESGALSCEVLTPGHSKMWRHLTFPDINANRQRKTEKVSLISSGGVDHCVLVLSDGKEIIREIVSLDLEAECFTVNHLPKGLFDDWETVWDLEWNGKLAFAVIIEQNLEVMILEDYKKGRWSLKKKAIRLTFLEKYKYPQENIFPLFAKNGDIWFWLKNEKILVYTIETVQIAHVIRSEAFSPENKLYVYKPSLITFEGMQPDTNMAKLRPPKFDRLFDRLS</sequence>
<name>A0A2G9I9P0_9LAMI</name>